<feature type="domain" description="Sushi" evidence="5">
    <location>
        <begin position="261"/>
        <end position="321"/>
    </location>
</feature>
<dbReference type="Pfam" id="PF00084">
    <property type="entry name" value="Sushi"/>
    <property type="match status" value="4"/>
</dbReference>
<dbReference type="KEGG" id="asn:102381234"/>
<dbReference type="SUPFAM" id="SSF57535">
    <property type="entry name" value="Complement control module/SCR domain"/>
    <property type="match status" value="5"/>
</dbReference>
<dbReference type="STRING" id="38654.A0A3Q0GT20"/>
<proteinExistence type="predicted"/>
<dbReference type="InterPro" id="IPR051277">
    <property type="entry name" value="SEZ6_CSMD_C4BPB_Regulators"/>
</dbReference>
<dbReference type="CDD" id="cd00033">
    <property type="entry name" value="CCP"/>
    <property type="match status" value="4"/>
</dbReference>
<dbReference type="Gene3D" id="2.10.70.10">
    <property type="entry name" value="Complement Module, domain 1"/>
    <property type="match status" value="4"/>
</dbReference>
<dbReference type="InParanoid" id="A0A3Q0GT20"/>
<comment type="caution">
    <text evidence="3">Lacks conserved residue(s) required for the propagation of feature annotation.</text>
</comment>
<keyword evidence="6" id="KW-1185">Reference proteome</keyword>
<name>A0A3Q0GT20_ALLSI</name>
<evidence type="ECO:0000313" key="6">
    <source>
        <dbReference type="Proteomes" id="UP000189705"/>
    </source>
</evidence>
<keyword evidence="3" id="KW-0768">Sushi</keyword>
<feature type="region of interest" description="Disordered" evidence="4">
    <location>
        <begin position="149"/>
        <end position="168"/>
    </location>
</feature>
<reference evidence="7" key="1">
    <citation type="submission" date="2025-08" db="UniProtKB">
        <authorList>
            <consortium name="RefSeq"/>
        </authorList>
    </citation>
    <scope>IDENTIFICATION</scope>
</reference>
<evidence type="ECO:0000256" key="2">
    <source>
        <dbReference type="ARBA" id="ARBA00023157"/>
    </source>
</evidence>
<dbReference type="PANTHER" id="PTHR45656:SF15">
    <property type="entry name" value="SUSHI DOMAIN-CONTAINING PROTEIN"/>
    <property type="match status" value="1"/>
</dbReference>
<feature type="region of interest" description="Disordered" evidence="4">
    <location>
        <begin position="173"/>
        <end position="194"/>
    </location>
</feature>
<dbReference type="InterPro" id="IPR000436">
    <property type="entry name" value="Sushi_SCR_CCP_dom"/>
</dbReference>
<dbReference type="GeneID" id="102381234"/>
<sequence>MVQTRLCLRGSTWSPLEPFCGRSCSSPARARFAQLSEEDEKKSFYPVGSTVRYICRPGYENVTATQPTSTCLENVTWSDIPELCKRKSCGAPKGPEHGRAAVITDFLFGARMNIICDAGYQLIGRPSISCRLKGDQVAWSDLPTCQTVTATQPATPTSDPPGRADVGVNSTVTATRPATPTSDPPGRADVGVNSTGSCGAPTSLKFAALSKEDERRNFYPVGIVVRYTCRPGFENITETPPVRTCLENLTWSEVPELCRRKSCGPPRELPNGRAVVKTDYLFGAKVNLLCKDGYELVGQSFINCTLKGDQVEWSKLPVCQLKSAPVGNRSKAKLNSDTFHGSKKYAGTDIKHWYYKKQFHTPWKPSCPAFLGPRSSPRNRVFGSCVSPSPRRFVVPLYTNRIDYPAGSSHTSRCHHSYMGISGMLPSATCFQNARWSKVPMLCGKRSWSSRGTKAWQSCCYNRFPIRCKSTYYP</sequence>
<protein>
    <submittedName>
        <fullName evidence="7">Complement receptor type 1-like isoform X1</fullName>
    </submittedName>
</protein>
<accession>A0A3Q0GT20</accession>
<dbReference type="SMART" id="SM00032">
    <property type="entry name" value="CCP"/>
    <property type="match status" value="5"/>
</dbReference>
<evidence type="ECO:0000256" key="1">
    <source>
        <dbReference type="ARBA" id="ARBA00022737"/>
    </source>
</evidence>
<dbReference type="PANTHER" id="PTHR45656">
    <property type="entry name" value="PROTEIN CBR-CLEC-78"/>
    <property type="match status" value="1"/>
</dbReference>
<evidence type="ECO:0000256" key="3">
    <source>
        <dbReference type="PROSITE-ProRule" id="PRU00302"/>
    </source>
</evidence>
<dbReference type="RefSeq" id="XP_025061288.1">
    <property type="nucleotide sequence ID" value="XM_025205503.1"/>
</dbReference>
<evidence type="ECO:0000256" key="4">
    <source>
        <dbReference type="SAM" id="MobiDB-lite"/>
    </source>
</evidence>
<gene>
    <name evidence="7" type="primary">LOC102381234</name>
</gene>
<dbReference type="AlphaFoldDB" id="A0A3Q0GT20"/>
<keyword evidence="1" id="KW-0677">Repeat</keyword>
<organism evidence="6 7">
    <name type="scientific">Alligator sinensis</name>
    <name type="common">Chinese alligator</name>
    <dbReference type="NCBI Taxonomy" id="38654"/>
    <lineage>
        <taxon>Eukaryota</taxon>
        <taxon>Metazoa</taxon>
        <taxon>Chordata</taxon>
        <taxon>Craniata</taxon>
        <taxon>Vertebrata</taxon>
        <taxon>Euteleostomi</taxon>
        <taxon>Archelosauria</taxon>
        <taxon>Archosauria</taxon>
        <taxon>Crocodylia</taxon>
        <taxon>Alligatoridae</taxon>
        <taxon>Alligatorinae</taxon>
        <taxon>Alligator</taxon>
    </lineage>
</organism>
<feature type="domain" description="Sushi" evidence="5">
    <location>
        <begin position="196"/>
        <end position="260"/>
    </location>
</feature>
<dbReference type="PROSITE" id="PS50923">
    <property type="entry name" value="SUSHI"/>
    <property type="match status" value="4"/>
</dbReference>
<evidence type="ECO:0000313" key="7">
    <source>
        <dbReference type="RefSeq" id="XP_025061288.1"/>
    </source>
</evidence>
<dbReference type="Proteomes" id="UP000189705">
    <property type="component" value="Unplaced"/>
</dbReference>
<dbReference type="InterPro" id="IPR035976">
    <property type="entry name" value="Sushi/SCR/CCP_sf"/>
</dbReference>
<feature type="domain" description="Sushi" evidence="5">
    <location>
        <begin position="87"/>
        <end position="147"/>
    </location>
</feature>
<keyword evidence="2" id="KW-1015">Disulfide bond</keyword>
<evidence type="ECO:0000259" key="5">
    <source>
        <dbReference type="PROSITE" id="PS50923"/>
    </source>
</evidence>
<feature type="domain" description="Sushi" evidence="5">
    <location>
        <begin position="22"/>
        <end position="86"/>
    </location>
</feature>